<evidence type="ECO:0000256" key="6">
    <source>
        <dbReference type="SAM" id="Phobius"/>
    </source>
</evidence>
<organism evidence="9 10">
    <name type="scientific">Dysgonomonas gadei ATCC BAA-286</name>
    <dbReference type="NCBI Taxonomy" id="742766"/>
    <lineage>
        <taxon>Bacteria</taxon>
        <taxon>Pseudomonadati</taxon>
        <taxon>Bacteroidota</taxon>
        <taxon>Bacteroidia</taxon>
        <taxon>Bacteroidales</taxon>
        <taxon>Dysgonomonadaceae</taxon>
        <taxon>Dysgonomonas</taxon>
    </lineage>
</organism>
<keyword evidence="4 6" id="KW-1133">Transmembrane helix</keyword>
<feature type="domain" description="Cytochrome c assembly protein" evidence="7">
    <location>
        <begin position="546"/>
        <end position="749"/>
    </location>
</feature>
<name>F5IZB0_9BACT</name>
<gene>
    <name evidence="9" type="ORF">HMPREF9455_02427</name>
</gene>
<feature type="transmembrane region" description="Helical" evidence="6">
    <location>
        <begin position="487"/>
        <end position="506"/>
    </location>
</feature>
<evidence type="ECO:0000313" key="10">
    <source>
        <dbReference type="Proteomes" id="UP000004913"/>
    </source>
</evidence>
<keyword evidence="10" id="KW-1185">Reference proteome</keyword>
<evidence type="ECO:0000259" key="7">
    <source>
        <dbReference type="Pfam" id="PF01578"/>
    </source>
</evidence>
<feature type="transmembrane region" description="Helical" evidence="6">
    <location>
        <begin position="238"/>
        <end position="256"/>
    </location>
</feature>
<keyword evidence="3" id="KW-0201">Cytochrome c-type biogenesis</keyword>
<feature type="transmembrane region" description="Helical" evidence="6">
    <location>
        <begin position="78"/>
        <end position="98"/>
    </location>
</feature>
<dbReference type="RefSeq" id="WP_006799958.1">
    <property type="nucleotide sequence ID" value="NZ_GL891984.1"/>
</dbReference>
<evidence type="ECO:0000256" key="3">
    <source>
        <dbReference type="ARBA" id="ARBA00022748"/>
    </source>
</evidence>
<dbReference type="InterPro" id="IPR007816">
    <property type="entry name" value="ResB-like_domain"/>
</dbReference>
<dbReference type="OrthoDB" id="9814290at2"/>
<feature type="transmembrane region" description="Helical" evidence="6">
    <location>
        <begin position="720"/>
        <end position="739"/>
    </location>
</feature>
<dbReference type="eggNOG" id="COG0755">
    <property type="taxonomic scope" value="Bacteria"/>
</dbReference>
<sequence length="795" mass="90759">MKNRLLALFSLQKLPFWGVFVLSVIMALATFVEKSHGSEYTYSHIYGSWWFSGLWGLLVVLSLMGIVKGQIYKNLPLLFVHISFILILAGAFCTKLFAEHGYVILNKDTDCSKMQADADTVELPFRMRLDTFYVSYYAGTNAPADYISHFSIMDKLSGKTTIGEVSMNNIFSYNGYRFYQSSFEDDWRTSILSVNHDSWGIPLTYAGYVLFVLAMIWYLFSPQNAFRKLLDHPLLKKALIIILFIIPVSCFSQILTKDSLSVNKKQAKEFCKLWMLYDGRISPVTTFAHDFTLKITGKTSFSYLDANQFLMGFLFFPDKWQQVALFEVKDGMLKEELNAETEKAALIDFYDPEGNYKLSKYWKDLTGNSPKTSLLKEVEKLDEKIQLINILHNGSLLQIYPQKIDNDVKWFYPTQNLRTKDEQKNIKLIRNSLLSYYQAISVNSEENAKLALETISDYQKANAAEVLPSDLHRDIEIFYTNVNFTSILFKINLTLGLLSLLCVFFLADKRVKHADKIFFLLLILSFIVHTFSIGVRTYIGGRLPFSNGFETMLLIAWSAMLIAVLAGHKMPLIVSFGYLISGCSLLVAHLGMMNPRITPLVPVLSSPLLSIHVSVIMLAYTLLAFIMLNSLISLIQIALCRNKDVGDTLKKLEQNKIYSLICLYPGLLFLGAGIFIGAVWANISWGRYWGWDPKEVWALITFLVYSLVIHQKNLKLFTDLFFFHAFGLLSFSTVLMTYFGVNYFLGGMHSYAGEMQFDFTIILTTLIGLVIAGLLCISYRKYKKIIDSYLRKSQE</sequence>
<keyword evidence="2 6" id="KW-0812">Transmembrane</keyword>
<reference evidence="9 10" key="1">
    <citation type="submission" date="2011-04" db="EMBL/GenBank/DDBJ databases">
        <title>The Genome Sequence of Dysgonomonas gadei ATCC BAA-286.</title>
        <authorList>
            <consortium name="The Broad Institute Genome Sequencing Platform"/>
            <person name="Earl A."/>
            <person name="Ward D."/>
            <person name="Feldgarden M."/>
            <person name="Gevers D."/>
            <person name="Pudlo N."/>
            <person name="Martens E."/>
            <person name="Allen-Vercoe E."/>
            <person name="Young S.K."/>
            <person name="Zeng Q."/>
            <person name="Gargeya S."/>
            <person name="Fitzgerald M."/>
            <person name="Haas B."/>
            <person name="Abouelleil A."/>
            <person name="Alvarado L."/>
            <person name="Arachchi H.M."/>
            <person name="Berlin A."/>
            <person name="Brown A."/>
            <person name="Chapman S.B."/>
            <person name="Chen Z."/>
            <person name="Dunbar C."/>
            <person name="Freedman E."/>
            <person name="Gearin G."/>
            <person name="Gellesch M."/>
            <person name="Goldberg J."/>
            <person name="Griggs A."/>
            <person name="Gujja S."/>
            <person name="Heiman D."/>
            <person name="Howarth C."/>
            <person name="Larson L."/>
            <person name="Lui A."/>
            <person name="MacDonald P.J.P."/>
            <person name="Mehta T."/>
            <person name="Montmayeur A."/>
            <person name="Murphy C."/>
            <person name="Neiman D."/>
            <person name="Pearson M."/>
            <person name="Priest M."/>
            <person name="Roberts A."/>
            <person name="Saif S."/>
            <person name="Shea T."/>
            <person name="Shenoy N."/>
            <person name="Sisk P."/>
            <person name="Stolte C."/>
            <person name="Sykes S."/>
            <person name="Yandava C."/>
            <person name="Wortman J."/>
            <person name="Nusbaum C."/>
            <person name="Birren B."/>
        </authorList>
    </citation>
    <scope>NUCLEOTIDE SEQUENCE [LARGE SCALE GENOMIC DNA]</scope>
    <source>
        <strain evidence="9 10">ATCC BAA-286</strain>
    </source>
</reference>
<feature type="transmembrane region" description="Helical" evidence="6">
    <location>
        <begin position="518"/>
        <end position="539"/>
    </location>
</feature>
<feature type="transmembrane region" description="Helical" evidence="6">
    <location>
        <begin position="44"/>
        <end position="66"/>
    </location>
</feature>
<dbReference type="GO" id="GO:0020037">
    <property type="term" value="F:heme binding"/>
    <property type="evidence" value="ECO:0007669"/>
    <property type="project" value="InterPro"/>
</dbReference>
<feature type="transmembrane region" description="Helical" evidence="6">
    <location>
        <begin position="759"/>
        <end position="779"/>
    </location>
</feature>
<dbReference type="HOGENOM" id="CLU_008710_0_0_10"/>
<dbReference type="GO" id="GO:0005886">
    <property type="term" value="C:plasma membrane"/>
    <property type="evidence" value="ECO:0007669"/>
    <property type="project" value="TreeGrafter"/>
</dbReference>
<feature type="transmembrane region" description="Helical" evidence="6">
    <location>
        <begin position="660"/>
        <end position="683"/>
    </location>
</feature>
<dbReference type="EMBL" id="ADLV01000029">
    <property type="protein sequence ID" value="EGK01235.1"/>
    <property type="molecule type" value="Genomic_DNA"/>
</dbReference>
<dbReference type="AlphaFoldDB" id="F5IZB0"/>
<feature type="transmembrane region" description="Helical" evidence="6">
    <location>
        <begin position="545"/>
        <end position="565"/>
    </location>
</feature>
<evidence type="ECO:0000256" key="2">
    <source>
        <dbReference type="ARBA" id="ARBA00022692"/>
    </source>
</evidence>
<dbReference type="Pfam" id="PF05140">
    <property type="entry name" value="ResB"/>
    <property type="match status" value="1"/>
</dbReference>
<dbReference type="GO" id="GO:0017004">
    <property type="term" value="P:cytochrome complex assembly"/>
    <property type="evidence" value="ECO:0007669"/>
    <property type="project" value="UniProtKB-KW"/>
</dbReference>
<keyword evidence="5 6" id="KW-0472">Membrane</keyword>
<feature type="transmembrane region" description="Helical" evidence="6">
    <location>
        <begin position="199"/>
        <end position="218"/>
    </location>
</feature>
<dbReference type="InterPro" id="IPR002541">
    <property type="entry name" value="Cyt_c_assembly"/>
</dbReference>
<evidence type="ECO:0008006" key="11">
    <source>
        <dbReference type="Google" id="ProtNLM"/>
    </source>
</evidence>
<evidence type="ECO:0000256" key="5">
    <source>
        <dbReference type="ARBA" id="ARBA00023136"/>
    </source>
</evidence>
<dbReference type="Pfam" id="PF01578">
    <property type="entry name" value="Cytochrom_C_asm"/>
    <property type="match status" value="1"/>
</dbReference>
<dbReference type="STRING" id="742766.HMPREF9455_02427"/>
<evidence type="ECO:0000313" key="9">
    <source>
        <dbReference type="EMBL" id="EGK01235.1"/>
    </source>
</evidence>
<evidence type="ECO:0000259" key="8">
    <source>
        <dbReference type="Pfam" id="PF05140"/>
    </source>
</evidence>
<dbReference type="PANTHER" id="PTHR30071:SF1">
    <property type="entry name" value="CYTOCHROME B_B6 PROTEIN-RELATED"/>
    <property type="match status" value="1"/>
</dbReference>
<dbReference type="PANTHER" id="PTHR30071">
    <property type="entry name" value="HEME EXPORTER PROTEIN C"/>
    <property type="match status" value="1"/>
</dbReference>
<accession>F5IZB0</accession>
<comment type="caution">
    <text evidence="9">The sequence shown here is derived from an EMBL/GenBank/DDBJ whole genome shotgun (WGS) entry which is preliminary data.</text>
</comment>
<feature type="transmembrane region" description="Helical" evidence="6">
    <location>
        <begin position="689"/>
        <end position="708"/>
    </location>
</feature>
<feature type="transmembrane region" description="Helical" evidence="6">
    <location>
        <begin position="611"/>
        <end position="639"/>
    </location>
</feature>
<comment type="subcellular location">
    <subcellularLocation>
        <location evidence="1">Membrane</location>
        <topology evidence="1">Multi-pass membrane protein</topology>
    </subcellularLocation>
</comment>
<feature type="domain" description="ResB-like" evidence="8">
    <location>
        <begin position="76"/>
        <end position="190"/>
    </location>
</feature>
<evidence type="ECO:0000256" key="1">
    <source>
        <dbReference type="ARBA" id="ARBA00004141"/>
    </source>
</evidence>
<protein>
    <recommendedName>
        <fullName evidence="11">Cytochrome c assembly protein domain-containing protein</fullName>
    </recommendedName>
</protein>
<dbReference type="Proteomes" id="UP000004913">
    <property type="component" value="Unassembled WGS sequence"/>
</dbReference>
<dbReference type="InterPro" id="IPR045062">
    <property type="entry name" value="Cyt_c_biogenesis_CcsA/CcmC"/>
</dbReference>
<proteinExistence type="predicted"/>
<feature type="transmembrane region" description="Helical" evidence="6">
    <location>
        <begin position="14"/>
        <end position="32"/>
    </location>
</feature>
<evidence type="ECO:0000256" key="4">
    <source>
        <dbReference type="ARBA" id="ARBA00022989"/>
    </source>
</evidence>
<feature type="transmembrane region" description="Helical" evidence="6">
    <location>
        <begin position="572"/>
        <end position="591"/>
    </location>
</feature>